<dbReference type="EMBL" id="JAGTJS010000013">
    <property type="protein sequence ID" value="KAH7249269.1"/>
    <property type="molecule type" value="Genomic_DNA"/>
</dbReference>
<dbReference type="Proteomes" id="UP000736672">
    <property type="component" value="Unassembled WGS sequence"/>
</dbReference>
<dbReference type="OrthoDB" id="37537at2759"/>
<proteinExistence type="predicted"/>
<dbReference type="GO" id="GO:0016491">
    <property type="term" value="F:oxidoreductase activity"/>
    <property type="evidence" value="ECO:0007669"/>
    <property type="project" value="UniProtKB-KW"/>
</dbReference>
<dbReference type="PANTHER" id="PTHR43625:SF40">
    <property type="entry name" value="ALDO-KETO REDUCTASE YAKC [NADP(+)]"/>
    <property type="match status" value="1"/>
</dbReference>
<dbReference type="AlphaFoldDB" id="A0A9P9KDR4"/>
<reference evidence="3" key="1">
    <citation type="journal article" date="2021" name="Nat. Commun.">
        <title>Genetic determinants of endophytism in the Arabidopsis root mycobiome.</title>
        <authorList>
            <person name="Mesny F."/>
            <person name="Miyauchi S."/>
            <person name="Thiergart T."/>
            <person name="Pickel B."/>
            <person name="Atanasova L."/>
            <person name="Karlsson M."/>
            <person name="Huettel B."/>
            <person name="Barry K.W."/>
            <person name="Haridas S."/>
            <person name="Chen C."/>
            <person name="Bauer D."/>
            <person name="Andreopoulos W."/>
            <person name="Pangilinan J."/>
            <person name="LaButti K."/>
            <person name="Riley R."/>
            <person name="Lipzen A."/>
            <person name="Clum A."/>
            <person name="Drula E."/>
            <person name="Henrissat B."/>
            <person name="Kohler A."/>
            <person name="Grigoriev I.V."/>
            <person name="Martin F.M."/>
            <person name="Hacquard S."/>
        </authorList>
    </citation>
    <scope>NUCLEOTIDE SEQUENCE</scope>
    <source>
        <strain evidence="3">FSSC 5 MPI-SDFR-AT-0091</strain>
    </source>
</reference>
<dbReference type="InterPro" id="IPR020471">
    <property type="entry name" value="AKR"/>
</dbReference>
<comment type="caution">
    <text evidence="3">The sequence shown here is derived from an EMBL/GenBank/DDBJ whole genome shotgun (WGS) entry which is preliminary data.</text>
</comment>
<accession>A0A9P9KDR4</accession>
<dbReference type="Gene3D" id="3.20.20.100">
    <property type="entry name" value="NADP-dependent oxidoreductase domain"/>
    <property type="match status" value="1"/>
</dbReference>
<dbReference type="Pfam" id="PF00248">
    <property type="entry name" value="Aldo_ket_red"/>
    <property type="match status" value="1"/>
</dbReference>
<evidence type="ECO:0000256" key="1">
    <source>
        <dbReference type="ARBA" id="ARBA00023002"/>
    </source>
</evidence>
<evidence type="ECO:0000259" key="2">
    <source>
        <dbReference type="Pfam" id="PF00248"/>
    </source>
</evidence>
<protein>
    <submittedName>
        <fullName evidence="3">NADP-dependent oxidoreductase domain-containing protein</fullName>
    </submittedName>
</protein>
<dbReference type="PRINTS" id="PR00069">
    <property type="entry name" value="ALDKETRDTASE"/>
</dbReference>
<feature type="domain" description="NADP-dependent oxidoreductase" evidence="2">
    <location>
        <begin position="21"/>
        <end position="318"/>
    </location>
</feature>
<dbReference type="GO" id="GO:0005737">
    <property type="term" value="C:cytoplasm"/>
    <property type="evidence" value="ECO:0007669"/>
    <property type="project" value="TreeGrafter"/>
</dbReference>
<dbReference type="InterPro" id="IPR050791">
    <property type="entry name" value="Aldo-Keto_reductase"/>
</dbReference>
<keyword evidence="4" id="KW-1185">Reference proteome</keyword>
<gene>
    <name evidence="3" type="ORF">B0J15DRAFT_561610</name>
</gene>
<dbReference type="InterPro" id="IPR023210">
    <property type="entry name" value="NADP_OxRdtase_dom"/>
</dbReference>
<organism evidence="3 4">
    <name type="scientific">Fusarium solani</name>
    <name type="common">Filamentous fungus</name>
    <dbReference type="NCBI Taxonomy" id="169388"/>
    <lineage>
        <taxon>Eukaryota</taxon>
        <taxon>Fungi</taxon>
        <taxon>Dikarya</taxon>
        <taxon>Ascomycota</taxon>
        <taxon>Pezizomycotina</taxon>
        <taxon>Sordariomycetes</taxon>
        <taxon>Hypocreomycetidae</taxon>
        <taxon>Hypocreales</taxon>
        <taxon>Nectriaceae</taxon>
        <taxon>Fusarium</taxon>
        <taxon>Fusarium solani species complex</taxon>
    </lineage>
</organism>
<sequence>MSTKSTHIVPLGKNGPLVPQLGFGLMGLSFGTYGSVPSDEERFALLDHAHEVGSTFWDSADLYGDCEELIGKWFKRTGKRDDIFLATKFGFVKGSKTFELNTSYEYAKKACSESLRLLDVDYIDLYYVHHPNPETPIEQTMRALKELQDEGKIKHIGLSAVTSTTLRRAIKIAPVAAVQIGYSPFELEAEGDEGTHIIQTCRELGVAVVAAMPLGRGLLTTNFAEGTAAGDEKDMRWKSIPRFGEENRAKNMQIVGQFKALADKKGVTTAQLALAWLLKQGNDVIPIPGTKRVKYFDENWASLDIELSDEEEAEIRRFVQQADIAGGARPPAFQDWDFRDTKEEV</sequence>
<keyword evidence="1" id="KW-0560">Oxidoreductase</keyword>
<dbReference type="SUPFAM" id="SSF51430">
    <property type="entry name" value="NAD(P)-linked oxidoreductase"/>
    <property type="match status" value="1"/>
</dbReference>
<name>A0A9P9KDR4_FUSSL</name>
<dbReference type="PANTHER" id="PTHR43625">
    <property type="entry name" value="AFLATOXIN B1 ALDEHYDE REDUCTASE"/>
    <property type="match status" value="1"/>
</dbReference>
<dbReference type="InterPro" id="IPR036812">
    <property type="entry name" value="NAD(P)_OxRdtase_dom_sf"/>
</dbReference>
<evidence type="ECO:0000313" key="4">
    <source>
        <dbReference type="Proteomes" id="UP000736672"/>
    </source>
</evidence>
<evidence type="ECO:0000313" key="3">
    <source>
        <dbReference type="EMBL" id="KAH7249269.1"/>
    </source>
</evidence>